<sequence>MSGETLAAGSELNAFIREKPAASASPLTDLEYGYSLSHSLLGIFVGNRQEVTSPNNLWRERTRDLVHYPKMQMWMKR</sequence>
<dbReference type="KEGG" id="ruv:EC9_25130"/>
<proteinExistence type="predicted"/>
<evidence type="ECO:0000313" key="2">
    <source>
        <dbReference type="Proteomes" id="UP000319557"/>
    </source>
</evidence>
<dbReference type="AlphaFoldDB" id="A0A517M0C6"/>
<gene>
    <name evidence="1" type="ORF">EC9_25130</name>
</gene>
<keyword evidence="2" id="KW-1185">Reference proteome</keyword>
<dbReference type="Proteomes" id="UP000319557">
    <property type="component" value="Chromosome"/>
</dbReference>
<dbReference type="EMBL" id="CP036261">
    <property type="protein sequence ID" value="QDS88323.1"/>
    <property type="molecule type" value="Genomic_DNA"/>
</dbReference>
<name>A0A517M0C6_9BACT</name>
<organism evidence="1 2">
    <name type="scientific">Rosistilla ulvae</name>
    <dbReference type="NCBI Taxonomy" id="1930277"/>
    <lineage>
        <taxon>Bacteria</taxon>
        <taxon>Pseudomonadati</taxon>
        <taxon>Planctomycetota</taxon>
        <taxon>Planctomycetia</taxon>
        <taxon>Pirellulales</taxon>
        <taxon>Pirellulaceae</taxon>
        <taxon>Rosistilla</taxon>
    </lineage>
</organism>
<reference evidence="1 2" key="1">
    <citation type="submission" date="2019-02" db="EMBL/GenBank/DDBJ databases">
        <title>Deep-cultivation of Planctomycetes and their phenomic and genomic characterization uncovers novel biology.</title>
        <authorList>
            <person name="Wiegand S."/>
            <person name="Jogler M."/>
            <person name="Boedeker C."/>
            <person name="Pinto D."/>
            <person name="Vollmers J."/>
            <person name="Rivas-Marin E."/>
            <person name="Kohn T."/>
            <person name="Peeters S.H."/>
            <person name="Heuer A."/>
            <person name="Rast P."/>
            <person name="Oberbeckmann S."/>
            <person name="Bunk B."/>
            <person name="Jeske O."/>
            <person name="Meyerdierks A."/>
            <person name="Storesund J.E."/>
            <person name="Kallscheuer N."/>
            <person name="Luecker S."/>
            <person name="Lage O.M."/>
            <person name="Pohl T."/>
            <person name="Merkel B.J."/>
            <person name="Hornburger P."/>
            <person name="Mueller R.-W."/>
            <person name="Bruemmer F."/>
            <person name="Labrenz M."/>
            <person name="Spormann A.M."/>
            <person name="Op den Camp H."/>
            <person name="Overmann J."/>
            <person name="Amann R."/>
            <person name="Jetten M.S.M."/>
            <person name="Mascher T."/>
            <person name="Medema M.H."/>
            <person name="Devos D.P."/>
            <person name="Kaster A.-K."/>
            <person name="Ovreas L."/>
            <person name="Rohde M."/>
            <person name="Galperin M.Y."/>
            <person name="Jogler C."/>
        </authorList>
    </citation>
    <scope>NUCLEOTIDE SEQUENCE [LARGE SCALE GENOMIC DNA]</scope>
    <source>
        <strain evidence="1 2">EC9</strain>
    </source>
</reference>
<accession>A0A517M0C6</accession>
<evidence type="ECO:0000313" key="1">
    <source>
        <dbReference type="EMBL" id="QDS88323.1"/>
    </source>
</evidence>
<protein>
    <submittedName>
        <fullName evidence="1">Uncharacterized protein</fullName>
    </submittedName>
</protein>